<proteinExistence type="predicted"/>
<keyword evidence="1" id="KW-0472">Membrane</keyword>
<sequence>MKECLPHLVVTIGVLFGIFYGFASVRESFEQRMRAKTVMINYDAPVTEKQIENVLGIKQPDDDDCD</sequence>
<evidence type="ECO:0000313" key="2">
    <source>
        <dbReference type="EMBL" id="QHS91663.1"/>
    </source>
</evidence>
<protein>
    <submittedName>
        <fullName evidence="2">Uncharacterized protein</fullName>
    </submittedName>
</protein>
<keyword evidence="1" id="KW-0812">Transmembrane</keyword>
<dbReference type="AlphaFoldDB" id="A0A6C0BK04"/>
<organism evidence="2">
    <name type="scientific">viral metagenome</name>
    <dbReference type="NCBI Taxonomy" id="1070528"/>
    <lineage>
        <taxon>unclassified sequences</taxon>
        <taxon>metagenomes</taxon>
        <taxon>organismal metagenomes</taxon>
    </lineage>
</organism>
<evidence type="ECO:0000256" key="1">
    <source>
        <dbReference type="SAM" id="Phobius"/>
    </source>
</evidence>
<feature type="transmembrane region" description="Helical" evidence="1">
    <location>
        <begin position="6"/>
        <end position="25"/>
    </location>
</feature>
<dbReference type="EMBL" id="MN739162">
    <property type="protein sequence ID" value="QHS91663.1"/>
    <property type="molecule type" value="Genomic_DNA"/>
</dbReference>
<accession>A0A6C0BK04</accession>
<keyword evidence="1" id="KW-1133">Transmembrane helix</keyword>
<name>A0A6C0BK04_9ZZZZ</name>
<reference evidence="2" key="1">
    <citation type="journal article" date="2020" name="Nature">
        <title>Giant virus diversity and host interactions through global metagenomics.</title>
        <authorList>
            <person name="Schulz F."/>
            <person name="Roux S."/>
            <person name="Paez-Espino D."/>
            <person name="Jungbluth S."/>
            <person name="Walsh D.A."/>
            <person name="Denef V.J."/>
            <person name="McMahon K.D."/>
            <person name="Konstantinidis K.T."/>
            <person name="Eloe-Fadrosh E.A."/>
            <person name="Kyrpides N.C."/>
            <person name="Woyke T."/>
        </authorList>
    </citation>
    <scope>NUCLEOTIDE SEQUENCE</scope>
    <source>
        <strain evidence="2">GVMAG-M-3300013006-15</strain>
    </source>
</reference>